<dbReference type="InterPro" id="IPR036397">
    <property type="entry name" value="RNaseH_sf"/>
</dbReference>
<dbReference type="InterPro" id="IPR041577">
    <property type="entry name" value="RT_RNaseH_2"/>
</dbReference>
<dbReference type="InterPro" id="IPR001584">
    <property type="entry name" value="Integrase_cat-core"/>
</dbReference>
<dbReference type="PANTHER" id="PTHR33064">
    <property type="entry name" value="POL PROTEIN"/>
    <property type="match status" value="1"/>
</dbReference>
<proteinExistence type="predicted"/>
<feature type="compositionally biased region" description="Basic and acidic residues" evidence="1">
    <location>
        <begin position="116"/>
        <end position="125"/>
    </location>
</feature>
<keyword evidence="4" id="KW-1185">Reference proteome</keyword>
<evidence type="ECO:0000313" key="4">
    <source>
        <dbReference type="Proteomes" id="UP000198211"/>
    </source>
</evidence>
<organism evidence="3 4">
    <name type="scientific">Phytophthora megakarya</name>
    <dbReference type="NCBI Taxonomy" id="4795"/>
    <lineage>
        <taxon>Eukaryota</taxon>
        <taxon>Sar</taxon>
        <taxon>Stramenopiles</taxon>
        <taxon>Oomycota</taxon>
        <taxon>Peronosporomycetes</taxon>
        <taxon>Peronosporales</taxon>
        <taxon>Peronosporaceae</taxon>
        <taxon>Phytophthora</taxon>
    </lineage>
</organism>
<gene>
    <name evidence="3" type="ORF">PHMEG_00013517</name>
</gene>
<dbReference type="InterPro" id="IPR043502">
    <property type="entry name" value="DNA/RNA_pol_sf"/>
</dbReference>
<keyword evidence="3" id="KW-0695">RNA-directed DNA polymerase</keyword>
<comment type="caution">
    <text evidence="3">The sequence shown here is derived from an EMBL/GenBank/DDBJ whole genome shotgun (WGS) entry which is preliminary data.</text>
</comment>
<evidence type="ECO:0000259" key="2">
    <source>
        <dbReference type="PROSITE" id="PS50994"/>
    </source>
</evidence>
<dbReference type="SUPFAM" id="SSF56672">
    <property type="entry name" value="DNA/RNA polymerases"/>
    <property type="match status" value="1"/>
</dbReference>
<dbReference type="PROSITE" id="PS50994">
    <property type="entry name" value="INTEGRASE"/>
    <property type="match status" value="1"/>
</dbReference>
<feature type="region of interest" description="Disordered" evidence="1">
    <location>
        <begin position="116"/>
        <end position="136"/>
    </location>
</feature>
<dbReference type="AlphaFoldDB" id="A0A225W6J7"/>
<accession>A0A225W6J7</accession>
<evidence type="ECO:0000313" key="3">
    <source>
        <dbReference type="EMBL" id="OWZ13202.1"/>
    </source>
</evidence>
<evidence type="ECO:0000256" key="1">
    <source>
        <dbReference type="SAM" id="MobiDB-lite"/>
    </source>
</evidence>
<dbReference type="Pfam" id="PF17919">
    <property type="entry name" value="RT_RNaseH_2"/>
    <property type="match status" value="1"/>
</dbReference>
<feature type="compositionally biased region" description="Basic and acidic residues" evidence="1">
    <location>
        <begin position="260"/>
        <end position="285"/>
    </location>
</feature>
<dbReference type="InterPro" id="IPR051320">
    <property type="entry name" value="Viral_Replic_Matur_Polypro"/>
</dbReference>
<dbReference type="GO" id="GO:0003964">
    <property type="term" value="F:RNA-directed DNA polymerase activity"/>
    <property type="evidence" value="ECO:0007669"/>
    <property type="project" value="UniProtKB-KW"/>
</dbReference>
<dbReference type="Gene3D" id="3.30.70.270">
    <property type="match status" value="1"/>
</dbReference>
<dbReference type="OrthoDB" id="124264at2759"/>
<dbReference type="InterPro" id="IPR012337">
    <property type="entry name" value="RNaseH-like_sf"/>
</dbReference>
<feature type="compositionally biased region" description="Polar residues" evidence="1">
    <location>
        <begin position="296"/>
        <end position="308"/>
    </location>
</feature>
<name>A0A225W6J7_9STRA</name>
<sequence>MITAESWDQMCQRVEDLLEACDKWNLLISVTKSFWGYLGHRVAIEGLEANPKDLKSLTDLPFPGSLRSMQSFLCSLNYYSRFIEDYAIYAFVLYELREMEFAELEKRSDLRKIMDQNDPTARDNDPSEPQPAEPAHKAFTTLKTKIATTPILRHFDETRTPVVIVYASDWAISASLMQEHDRIYHPVAFASRTLKTNELNYNVTEKEVLVLLRVLELYYNLLVGCPGPDEAFHAGLAVQVGAITRSFRIMVCAPGSVDSRDHEMHERRRRDTGGDRCQHHAEVKDRRRLNRYHASEGTQTPDPNTVSFDGSARVKRGEGSFSAIVWSLPGWKVAKARSCHLENLTLDEAECNDLLLVLDMLADFDRKHLIRGEIDCKAPGLTLLRWKVLDRLRKWSDHELVHGKRDWNASADSLASAALQRQGGIEVNGGQIIAADYEVDEQNLLFYYPPASRSWDDRDRLLRLVVPETLQLDVLNNYYTMLEGRHQGAVPTRGFEITFIGGDYTGAFRDMWENAWIAKQVKGGPRPKESQETYPFQIIAMNHIPSLPKSNRGNTDLLIRVDLFTGYVIAKASSSRSAQTVAKSYEECVFRRFGASEMMRYDREPGFMYDYFRSERRWRIGLKPTGIGTNDTYSGQGTQDVRARSRSEDWHEYAERLTFAINTVHDRIRGDTPIIWCMGGIRDQRWRPQSQSDVADGAIGTRDGGVIGTNGIISSHGNKLTPECEKTLQIAPVGIMRTLLHTRSRRDLGFGNISTGGERVGSPLAFRAAEKINEFTIKPEIAGTGYQIFPVIHVSKVKLVKNVPDRPRVERTVNESDRLDFDVVLPPEDSWVPDLGADEYEVEWFADERGGKKRRFGRVYRGFFVGYDEPTWVDEADLNCGAIPNAFLRERVNHN</sequence>
<dbReference type="GO" id="GO:0015074">
    <property type="term" value="P:DNA integration"/>
    <property type="evidence" value="ECO:0007669"/>
    <property type="project" value="InterPro"/>
</dbReference>
<dbReference type="SUPFAM" id="SSF53098">
    <property type="entry name" value="Ribonuclease H-like"/>
    <property type="match status" value="1"/>
</dbReference>
<reference evidence="4" key="1">
    <citation type="submission" date="2017-03" db="EMBL/GenBank/DDBJ databases">
        <title>Phytopthora megakarya and P. palmivora, two closely related causual agents of cacao black pod achieved similar genome size and gene model numbers by different mechanisms.</title>
        <authorList>
            <person name="Ali S."/>
            <person name="Shao J."/>
            <person name="Larry D.J."/>
            <person name="Kronmiller B."/>
            <person name="Shen D."/>
            <person name="Strem M.D."/>
            <person name="Melnick R.L."/>
            <person name="Guiltinan M.J."/>
            <person name="Tyler B.M."/>
            <person name="Meinhardt L.W."/>
            <person name="Bailey B.A."/>
        </authorList>
    </citation>
    <scope>NUCLEOTIDE SEQUENCE [LARGE SCALE GENOMIC DNA]</scope>
    <source>
        <strain evidence="4">zdho120</strain>
    </source>
</reference>
<dbReference type="GO" id="GO:0003676">
    <property type="term" value="F:nucleic acid binding"/>
    <property type="evidence" value="ECO:0007669"/>
    <property type="project" value="InterPro"/>
</dbReference>
<dbReference type="PANTHER" id="PTHR33064:SF37">
    <property type="entry name" value="RIBONUCLEASE H"/>
    <property type="match status" value="1"/>
</dbReference>
<dbReference type="Proteomes" id="UP000198211">
    <property type="component" value="Unassembled WGS sequence"/>
</dbReference>
<dbReference type="EMBL" id="NBNE01001642">
    <property type="protein sequence ID" value="OWZ13202.1"/>
    <property type="molecule type" value="Genomic_DNA"/>
</dbReference>
<dbReference type="Gene3D" id="3.30.420.10">
    <property type="entry name" value="Ribonuclease H-like superfamily/Ribonuclease H"/>
    <property type="match status" value="1"/>
</dbReference>
<feature type="region of interest" description="Disordered" evidence="1">
    <location>
        <begin position="260"/>
        <end position="308"/>
    </location>
</feature>
<protein>
    <submittedName>
        <fullName evidence="3">Reverse transcriptase</fullName>
    </submittedName>
</protein>
<keyword evidence="3" id="KW-0548">Nucleotidyltransferase</keyword>
<feature type="domain" description="Integrase catalytic" evidence="2">
    <location>
        <begin position="531"/>
        <end position="627"/>
    </location>
</feature>
<keyword evidence="3" id="KW-0808">Transferase</keyword>
<dbReference type="InterPro" id="IPR043128">
    <property type="entry name" value="Rev_trsase/Diguanyl_cyclase"/>
</dbReference>